<evidence type="ECO:0000259" key="6">
    <source>
        <dbReference type="PROSITE" id="PS50172"/>
    </source>
</evidence>
<dbReference type="STRING" id="157652.A0A371I5F1"/>
<dbReference type="Proteomes" id="UP000257109">
    <property type="component" value="Unassembled WGS sequence"/>
</dbReference>
<dbReference type="Gene3D" id="3.40.50.10190">
    <property type="entry name" value="BRCT domain"/>
    <property type="match status" value="1"/>
</dbReference>
<keyword evidence="2" id="KW-0690">Ribosome biogenesis</keyword>
<dbReference type="PANTHER" id="PTHR12221:SF6">
    <property type="entry name" value="PESCADILLO HOMOLOG"/>
    <property type="match status" value="1"/>
</dbReference>
<evidence type="ECO:0000256" key="4">
    <source>
        <dbReference type="ARBA" id="ARBA00023242"/>
    </source>
</evidence>
<dbReference type="GO" id="GO:0070545">
    <property type="term" value="C:PeBoW complex"/>
    <property type="evidence" value="ECO:0007669"/>
    <property type="project" value="TreeGrafter"/>
</dbReference>
<dbReference type="AlphaFoldDB" id="A0A371I5F1"/>
<comment type="subcellular location">
    <subcellularLocation>
        <location evidence="1">Nucleus</location>
        <location evidence="1">Nucleolus</location>
    </subcellularLocation>
</comment>
<feature type="non-terminal residue" evidence="7">
    <location>
        <position position="1"/>
    </location>
</feature>
<keyword evidence="3" id="KW-0698">rRNA processing</keyword>
<dbReference type="InterPro" id="IPR001357">
    <property type="entry name" value="BRCT_dom"/>
</dbReference>
<dbReference type="InterPro" id="IPR010613">
    <property type="entry name" value="PES"/>
</dbReference>
<organism evidence="7 8">
    <name type="scientific">Mucuna pruriens</name>
    <name type="common">Velvet bean</name>
    <name type="synonym">Dolichos pruriens</name>
    <dbReference type="NCBI Taxonomy" id="157652"/>
    <lineage>
        <taxon>Eukaryota</taxon>
        <taxon>Viridiplantae</taxon>
        <taxon>Streptophyta</taxon>
        <taxon>Embryophyta</taxon>
        <taxon>Tracheophyta</taxon>
        <taxon>Spermatophyta</taxon>
        <taxon>Magnoliopsida</taxon>
        <taxon>eudicotyledons</taxon>
        <taxon>Gunneridae</taxon>
        <taxon>Pentapetalae</taxon>
        <taxon>rosids</taxon>
        <taxon>fabids</taxon>
        <taxon>Fabales</taxon>
        <taxon>Fabaceae</taxon>
        <taxon>Papilionoideae</taxon>
        <taxon>50 kb inversion clade</taxon>
        <taxon>NPAAA clade</taxon>
        <taxon>indigoferoid/millettioid clade</taxon>
        <taxon>Phaseoleae</taxon>
        <taxon>Mucuna</taxon>
    </lineage>
</organism>
<dbReference type="GO" id="GO:0000463">
    <property type="term" value="P:maturation of LSU-rRNA from tricistronic rRNA transcript (SSU-rRNA, 5.8S rRNA, LSU-rRNA)"/>
    <property type="evidence" value="ECO:0007669"/>
    <property type="project" value="TreeGrafter"/>
</dbReference>
<keyword evidence="8" id="KW-1185">Reference proteome</keyword>
<name>A0A371I5F1_MUCPR</name>
<dbReference type="Pfam" id="PF06732">
    <property type="entry name" value="Pescadillo_N"/>
    <property type="match status" value="1"/>
</dbReference>
<dbReference type="OrthoDB" id="10264910at2759"/>
<dbReference type="InterPro" id="IPR036420">
    <property type="entry name" value="BRCT_dom_sf"/>
</dbReference>
<sequence>MAKGPKQWHKRRCRLPPHLYTLLNPNFKVVCARISPSAARITAIMVKHYRPAGKKKEGNAAKFVTRSQALKQLQISLPLFRKLCILKGVTPREPKKKFKGTHQTYYHVKDIAFLHHEPLVEIHRAIRVHERKIKKAEAKKNHERANRLREKTPKPKIDRIIRQRYPRFVDALGELDDCLTMVHLFAALPATESKKIEVESVHKCRRLAHEWQAFVSRTHKLRKTFVSVKGIYYQAEVEGQTITWLTPHSLQQVVSDDVDITTMLNFLQLYEPLLGFVNFRLYHSINLKYPPILDPRLEALAADLYALSRYVSGNTRPSVVNSEVSQAEYELMEAKQNEPETGKEKSELRLAQLQHQLPSNEPGALMHLVEEATGEDEEDQDTKECKKLFKNMKFFLSREVPRESLLFVIPAFGGIVSWDGEGAPFGESDQSISHQIVDREAQGHRFLSREYVQPQWVFDSVNARIILPTESYLVGRIPPPHLSPFINYDEEGAYIPDYAKTIKHLQAAARKEVLPLPGVGKEDLEDPQNFLVEGIIDRAEANDAAQRKQKMMILEQQYHDDLKKELQGVTYTSVGSKGTSTGMVQAGESTTNVQENVDDDMGKLMLSRKKRKLLEAMQISNKRKQAHIDLIKQRKKKIDEARSQRS</sequence>
<dbReference type="Pfam" id="PF16589">
    <property type="entry name" value="BRCT_2"/>
    <property type="match status" value="1"/>
</dbReference>
<dbReference type="HAMAP" id="MF_03028">
    <property type="entry name" value="Pescadillo"/>
    <property type="match status" value="1"/>
</dbReference>
<feature type="domain" description="BRCT" evidence="6">
    <location>
        <begin position="384"/>
        <end position="474"/>
    </location>
</feature>
<protein>
    <submittedName>
        <fullName evidence="7">Pescadillo-like protein</fullName>
    </submittedName>
</protein>
<dbReference type="SUPFAM" id="SSF52113">
    <property type="entry name" value="BRCT domain"/>
    <property type="match status" value="1"/>
</dbReference>
<dbReference type="PROSITE" id="PS50172">
    <property type="entry name" value="BRCT"/>
    <property type="match status" value="1"/>
</dbReference>
<evidence type="ECO:0000256" key="2">
    <source>
        <dbReference type="ARBA" id="ARBA00022517"/>
    </source>
</evidence>
<comment type="caution">
    <text evidence="7">The sequence shown here is derived from an EMBL/GenBank/DDBJ whole genome shotgun (WGS) entry which is preliminary data.</text>
</comment>
<keyword evidence="5" id="KW-0175">Coiled coil</keyword>
<keyword evidence="4" id="KW-0539">Nucleus</keyword>
<dbReference type="GO" id="GO:0003723">
    <property type="term" value="F:RNA binding"/>
    <property type="evidence" value="ECO:0007669"/>
    <property type="project" value="TreeGrafter"/>
</dbReference>
<evidence type="ECO:0000256" key="3">
    <source>
        <dbReference type="ARBA" id="ARBA00022552"/>
    </source>
</evidence>
<reference evidence="7" key="1">
    <citation type="submission" date="2018-05" db="EMBL/GenBank/DDBJ databases">
        <title>Draft genome of Mucuna pruriens seed.</title>
        <authorList>
            <person name="Nnadi N.E."/>
            <person name="Vos R."/>
            <person name="Hasami M.H."/>
            <person name="Devisetty U.K."/>
            <person name="Aguiy J.C."/>
        </authorList>
    </citation>
    <scope>NUCLEOTIDE SEQUENCE [LARGE SCALE GENOMIC DNA]</scope>
    <source>
        <strain evidence="7">JCA_2017</strain>
    </source>
</reference>
<evidence type="ECO:0000313" key="7">
    <source>
        <dbReference type="EMBL" id="RDY10261.1"/>
    </source>
</evidence>
<feature type="coiled-coil region" evidence="5">
    <location>
        <begin position="119"/>
        <end position="146"/>
    </location>
</feature>
<evidence type="ECO:0000256" key="1">
    <source>
        <dbReference type="ARBA" id="ARBA00004604"/>
    </source>
</evidence>
<proteinExistence type="inferred from homology"/>
<dbReference type="PANTHER" id="PTHR12221">
    <property type="entry name" value="PESCADILLO - RELATED"/>
    <property type="match status" value="1"/>
</dbReference>
<dbReference type="FunFam" id="3.40.50.10190:FF:000002">
    <property type="entry name" value="Pescadillo homolog"/>
    <property type="match status" value="1"/>
</dbReference>
<dbReference type="CDD" id="cd17709">
    <property type="entry name" value="BRCT_pescadillo_like"/>
    <property type="match status" value="1"/>
</dbReference>
<gene>
    <name evidence="7" type="primary">PES</name>
    <name evidence="7" type="ORF">CR513_05243</name>
</gene>
<accession>A0A371I5F1</accession>
<evidence type="ECO:0000256" key="5">
    <source>
        <dbReference type="SAM" id="Coils"/>
    </source>
</evidence>
<dbReference type="EMBL" id="QJKJ01000878">
    <property type="protein sequence ID" value="RDY10261.1"/>
    <property type="molecule type" value="Genomic_DNA"/>
</dbReference>
<dbReference type="SMART" id="SM00292">
    <property type="entry name" value="BRCT"/>
    <property type="match status" value="1"/>
</dbReference>
<evidence type="ECO:0000313" key="8">
    <source>
        <dbReference type="Proteomes" id="UP000257109"/>
    </source>
</evidence>